<organism evidence="5 6">
    <name type="scientific">Nostocoides veronense</name>
    <dbReference type="NCBI Taxonomy" id="330836"/>
    <lineage>
        <taxon>Bacteria</taxon>
        <taxon>Bacillati</taxon>
        <taxon>Actinomycetota</taxon>
        <taxon>Actinomycetes</taxon>
        <taxon>Micrococcales</taxon>
        <taxon>Intrasporangiaceae</taxon>
        <taxon>Nostocoides</taxon>
    </lineage>
</organism>
<name>A0ABP4XNL2_9MICO</name>
<proteinExistence type="predicted"/>
<feature type="domain" description="Glycosyltransferase subfamily 4-like N-terminal" evidence="4">
    <location>
        <begin position="22"/>
        <end position="174"/>
    </location>
</feature>
<comment type="caution">
    <text evidence="5">The sequence shown here is derived from an EMBL/GenBank/DDBJ whole genome shotgun (WGS) entry which is preliminary data.</text>
</comment>
<dbReference type="PANTHER" id="PTHR12526:SF510">
    <property type="entry name" value="D-INOSITOL 3-PHOSPHATE GLYCOSYLTRANSFERASE"/>
    <property type="match status" value="1"/>
</dbReference>
<evidence type="ECO:0000256" key="2">
    <source>
        <dbReference type="ARBA" id="ARBA00022679"/>
    </source>
</evidence>
<evidence type="ECO:0000313" key="5">
    <source>
        <dbReference type="EMBL" id="GAA1789520.1"/>
    </source>
</evidence>
<dbReference type="EMBL" id="BAAAPO010000021">
    <property type="protein sequence ID" value="GAA1789520.1"/>
    <property type="molecule type" value="Genomic_DNA"/>
</dbReference>
<evidence type="ECO:0000256" key="3">
    <source>
        <dbReference type="SAM" id="MobiDB-lite"/>
    </source>
</evidence>
<keyword evidence="1" id="KW-0328">Glycosyltransferase</keyword>
<dbReference type="InterPro" id="IPR028098">
    <property type="entry name" value="Glyco_trans_4-like_N"/>
</dbReference>
<evidence type="ECO:0000256" key="1">
    <source>
        <dbReference type="ARBA" id="ARBA00022676"/>
    </source>
</evidence>
<accession>A0ABP4XNL2</accession>
<evidence type="ECO:0000313" key="6">
    <source>
        <dbReference type="Proteomes" id="UP001499938"/>
    </source>
</evidence>
<gene>
    <name evidence="5" type="ORF">GCM10009811_13110</name>
</gene>
<feature type="region of interest" description="Disordered" evidence="3">
    <location>
        <begin position="58"/>
        <end position="77"/>
    </location>
</feature>
<dbReference type="RefSeq" id="WP_344082723.1">
    <property type="nucleotide sequence ID" value="NZ_BAAAPO010000021.1"/>
</dbReference>
<keyword evidence="2" id="KW-0808">Transferase</keyword>
<sequence>MTPGDPAALAVAIVGPAHPFKGGVAVHTTELAHQLTATGHRVDLISWTRMYPSLLYPGEQQVDPARPETPPFPGTRRPLAWNRPDSWLRVGRSVAGQDLLILVHVVPQIIPANLAMIAALPRDERRPKVVVLAHNVLPHEPKPGDEALVRRLFAAADAVLVHTPQQASLARSLGAGLVRQAALPPHLPGGDPVHRDAYAGPARLLALGLVRPYKGITDLIAALAEVPGPTLTVAGEAWGEAGEQVAAAARAPGVAGRVTIRPGYVPAEELATLLADHDVLALTYRTATASQNALLAHKHGLPVLATAVGSFPGDIRDGVDGSLVPPRDHEALVAALRALADPDQLARLRAGVEEPDLSGPWANYLAAIETLAAMDLPPKERSSVTLRDRARGMLAGLRPRLDLSAADLPEWVTPTDILGITSQAQDARDVVRDLGLPRRGDRESGWAALGGLAAVLRVKDDGHRSAIIVDRSGPRSPFATWATAIGFAPVEIDADEELDVDPGSIDVLTRLHPRDCDAAELGDLFGQATWALKPGGLLITTIALGPASAKGTLGPADVRGVLAHADNAGLRLVGDLDGELTARMRRAARGARDPDAAYGLARLTWRRR</sequence>
<keyword evidence="6" id="KW-1185">Reference proteome</keyword>
<dbReference type="PANTHER" id="PTHR12526">
    <property type="entry name" value="GLYCOSYLTRANSFERASE"/>
    <property type="match status" value="1"/>
</dbReference>
<evidence type="ECO:0000259" key="4">
    <source>
        <dbReference type="Pfam" id="PF13439"/>
    </source>
</evidence>
<dbReference type="SUPFAM" id="SSF53756">
    <property type="entry name" value="UDP-Glycosyltransferase/glycogen phosphorylase"/>
    <property type="match status" value="1"/>
</dbReference>
<dbReference type="Gene3D" id="3.40.50.2000">
    <property type="entry name" value="Glycogen Phosphorylase B"/>
    <property type="match status" value="2"/>
</dbReference>
<dbReference type="Pfam" id="PF13439">
    <property type="entry name" value="Glyco_transf_4"/>
    <property type="match status" value="1"/>
</dbReference>
<dbReference type="Proteomes" id="UP001499938">
    <property type="component" value="Unassembled WGS sequence"/>
</dbReference>
<protein>
    <recommendedName>
        <fullName evidence="4">Glycosyltransferase subfamily 4-like N-terminal domain-containing protein</fullName>
    </recommendedName>
</protein>
<reference evidence="6" key="1">
    <citation type="journal article" date="2019" name="Int. J. Syst. Evol. Microbiol.">
        <title>The Global Catalogue of Microorganisms (GCM) 10K type strain sequencing project: providing services to taxonomists for standard genome sequencing and annotation.</title>
        <authorList>
            <consortium name="The Broad Institute Genomics Platform"/>
            <consortium name="The Broad Institute Genome Sequencing Center for Infectious Disease"/>
            <person name="Wu L."/>
            <person name="Ma J."/>
        </authorList>
    </citation>
    <scope>NUCLEOTIDE SEQUENCE [LARGE SCALE GENOMIC DNA]</scope>
    <source>
        <strain evidence="6">JCM 15592</strain>
    </source>
</reference>
<dbReference type="Pfam" id="PF13692">
    <property type="entry name" value="Glyco_trans_1_4"/>
    <property type="match status" value="1"/>
</dbReference>